<feature type="compositionally biased region" description="Basic and acidic residues" evidence="1">
    <location>
        <begin position="56"/>
        <end position="67"/>
    </location>
</feature>
<evidence type="ECO:0000313" key="2">
    <source>
        <dbReference type="EMBL" id="CAA9262761.1"/>
    </source>
</evidence>
<feature type="compositionally biased region" description="Basic residues" evidence="1">
    <location>
        <begin position="288"/>
        <end position="297"/>
    </location>
</feature>
<feature type="compositionally biased region" description="Basic residues" evidence="1">
    <location>
        <begin position="131"/>
        <end position="141"/>
    </location>
</feature>
<dbReference type="EMBL" id="CADCTF010000133">
    <property type="protein sequence ID" value="CAA9262761.1"/>
    <property type="molecule type" value="Genomic_DNA"/>
</dbReference>
<feature type="compositionally biased region" description="Gly residues" evidence="1">
    <location>
        <begin position="75"/>
        <end position="91"/>
    </location>
</feature>
<accession>A0A6J4IXN9</accession>
<feature type="compositionally biased region" description="Low complexity" evidence="1">
    <location>
        <begin position="206"/>
        <end position="217"/>
    </location>
</feature>
<organism evidence="2">
    <name type="scientific">uncultured Acidimicrobiales bacterium</name>
    <dbReference type="NCBI Taxonomy" id="310071"/>
    <lineage>
        <taxon>Bacteria</taxon>
        <taxon>Bacillati</taxon>
        <taxon>Actinomycetota</taxon>
        <taxon>Acidimicrobiia</taxon>
        <taxon>Acidimicrobiales</taxon>
        <taxon>environmental samples</taxon>
    </lineage>
</organism>
<name>A0A6J4IXN9_9ACTN</name>
<feature type="compositionally biased region" description="Basic residues" evidence="1">
    <location>
        <begin position="115"/>
        <end position="124"/>
    </location>
</feature>
<dbReference type="AlphaFoldDB" id="A0A6J4IXN9"/>
<proteinExistence type="predicted"/>
<feature type="compositionally biased region" description="Basic residues" evidence="1">
    <location>
        <begin position="16"/>
        <end position="31"/>
    </location>
</feature>
<protein>
    <submittedName>
        <fullName evidence="2">Uncharacterized protein</fullName>
    </submittedName>
</protein>
<gene>
    <name evidence="2" type="ORF">AVDCRST_MAG50-2857</name>
</gene>
<feature type="non-terminal residue" evidence="2">
    <location>
        <position position="297"/>
    </location>
</feature>
<sequence>AGVPDGRHRVASARGHDRHRRAGRAARRRGDRRGVRSGGGLQLLRPRRRARLPPRLPRDLRVPRGDGDAVAGPDAGQGGARTPSGDGGGRAGALPARGHPLDHAARGQDLPGRARPARHPRRARVAAQPAARRHGGRHARAARALSGRPRQRVQLRGATRARAVRSDARRLRPRTPGVRSGAQLPAAGGHAAATGSFGSRPHAGCAPRRPVAHDAAAPPRPRDLLALRGCAAPAPLCAGGRDRLRFGGVRGAGTAVDDGQRVGRHRGQGRRLGRRAGTRSGPTGGHRDRGRLRRPQL</sequence>
<feature type="region of interest" description="Disordered" evidence="1">
    <location>
        <begin position="251"/>
        <end position="297"/>
    </location>
</feature>
<feature type="region of interest" description="Disordered" evidence="1">
    <location>
        <begin position="1"/>
        <end position="218"/>
    </location>
</feature>
<reference evidence="2" key="1">
    <citation type="submission" date="2020-02" db="EMBL/GenBank/DDBJ databases">
        <authorList>
            <person name="Meier V. D."/>
        </authorList>
    </citation>
    <scope>NUCLEOTIDE SEQUENCE</scope>
    <source>
        <strain evidence="2">AVDCRST_MAG50</strain>
    </source>
</reference>
<feature type="non-terminal residue" evidence="2">
    <location>
        <position position="1"/>
    </location>
</feature>
<evidence type="ECO:0000256" key="1">
    <source>
        <dbReference type="SAM" id="MobiDB-lite"/>
    </source>
</evidence>
<feature type="compositionally biased region" description="Low complexity" evidence="1">
    <location>
        <begin position="181"/>
        <end position="198"/>
    </location>
</feature>
<feature type="compositionally biased region" description="Basic residues" evidence="1">
    <location>
        <begin position="262"/>
        <end position="277"/>
    </location>
</feature>